<accession>A0A4R2GRK3</accession>
<keyword evidence="2" id="KW-0813">Transport</keyword>
<proteinExistence type="predicted"/>
<dbReference type="EMBL" id="SLWL01000008">
    <property type="protein sequence ID" value="TCO12743.1"/>
    <property type="molecule type" value="Genomic_DNA"/>
</dbReference>
<keyword evidence="11" id="KW-1185">Reference proteome</keyword>
<dbReference type="Pfam" id="PF00654">
    <property type="entry name" value="Voltage_CLC"/>
    <property type="match status" value="1"/>
</dbReference>
<keyword evidence="6 9" id="KW-0472">Membrane</keyword>
<dbReference type="GO" id="GO:0005247">
    <property type="term" value="F:voltage-gated chloride channel activity"/>
    <property type="evidence" value="ECO:0007669"/>
    <property type="project" value="TreeGrafter"/>
</dbReference>
<dbReference type="Gene3D" id="1.10.3080.10">
    <property type="entry name" value="Clc chloride channel"/>
    <property type="match status" value="1"/>
</dbReference>
<feature type="compositionally biased region" description="Basic residues" evidence="8">
    <location>
        <begin position="473"/>
        <end position="483"/>
    </location>
</feature>
<evidence type="ECO:0000313" key="10">
    <source>
        <dbReference type="EMBL" id="TCO12743.1"/>
    </source>
</evidence>
<feature type="transmembrane region" description="Helical" evidence="9">
    <location>
        <begin position="29"/>
        <end position="53"/>
    </location>
</feature>
<evidence type="ECO:0000313" key="11">
    <source>
        <dbReference type="Proteomes" id="UP000294881"/>
    </source>
</evidence>
<evidence type="ECO:0000256" key="5">
    <source>
        <dbReference type="ARBA" id="ARBA00023065"/>
    </source>
</evidence>
<feature type="transmembrane region" description="Helical" evidence="9">
    <location>
        <begin position="121"/>
        <end position="139"/>
    </location>
</feature>
<evidence type="ECO:0000256" key="7">
    <source>
        <dbReference type="ARBA" id="ARBA00023214"/>
    </source>
</evidence>
<name>A0A4R2GRK3_9HYPH</name>
<dbReference type="PANTHER" id="PTHR45711">
    <property type="entry name" value="CHLORIDE CHANNEL PROTEIN"/>
    <property type="match status" value="1"/>
</dbReference>
<comment type="subcellular location">
    <subcellularLocation>
        <location evidence="1">Membrane</location>
        <topology evidence="1">Multi-pass membrane protein</topology>
    </subcellularLocation>
</comment>
<protein>
    <submittedName>
        <fullName evidence="10">CIC family chloride channel protein</fullName>
    </submittedName>
</protein>
<feature type="transmembrane region" description="Helical" evidence="9">
    <location>
        <begin position="417"/>
        <end position="436"/>
    </location>
</feature>
<feature type="transmembrane region" description="Helical" evidence="9">
    <location>
        <begin position="318"/>
        <end position="338"/>
    </location>
</feature>
<evidence type="ECO:0000256" key="3">
    <source>
        <dbReference type="ARBA" id="ARBA00022692"/>
    </source>
</evidence>
<dbReference type="CDD" id="cd01031">
    <property type="entry name" value="EriC"/>
    <property type="match status" value="1"/>
</dbReference>
<evidence type="ECO:0000256" key="1">
    <source>
        <dbReference type="ARBA" id="ARBA00004141"/>
    </source>
</evidence>
<dbReference type="PRINTS" id="PR00762">
    <property type="entry name" value="CLCHANNEL"/>
</dbReference>
<dbReference type="RefSeq" id="WP_132007093.1">
    <property type="nucleotide sequence ID" value="NZ_JBHUNN010000001.1"/>
</dbReference>
<evidence type="ECO:0000256" key="9">
    <source>
        <dbReference type="SAM" id="Phobius"/>
    </source>
</evidence>
<dbReference type="OrthoDB" id="9767361at2"/>
<feature type="transmembrane region" description="Helical" evidence="9">
    <location>
        <begin position="170"/>
        <end position="193"/>
    </location>
</feature>
<comment type="caution">
    <text evidence="10">The sequence shown here is derived from an EMBL/GenBank/DDBJ whole genome shotgun (WGS) entry which is preliminary data.</text>
</comment>
<evidence type="ECO:0000256" key="2">
    <source>
        <dbReference type="ARBA" id="ARBA00022448"/>
    </source>
</evidence>
<evidence type="ECO:0000256" key="6">
    <source>
        <dbReference type="ARBA" id="ARBA00023136"/>
    </source>
</evidence>
<dbReference type="GO" id="GO:0005886">
    <property type="term" value="C:plasma membrane"/>
    <property type="evidence" value="ECO:0007669"/>
    <property type="project" value="TreeGrafter"/>
</dbReference>
<feature type="transmembrane region" description="Helical" evidence="9">
    <location>
        <begin position="345"/>
        <end position="364"/>
    </location>
</feature>
<reference evidence="10 11" key="1">
    <citation type="submission" date="2019-03" db="EMBL/GenBank/DDBJ databases">
        <title>Genomic Encyclopedia of Type Strains, Phase IV (KMG-IV): sequencing the most valuable type-strain genomes for metagenomic binning, comparative biology and taxonomic classification.</title>
        <authorList>
            <person name="Goeker M."/>
        </authorList>
    </citation>
    <scope>NUCLEOTIDE SEQUENCE [LARGE SCALE GENOMIC DNA]</scope>
    <source>
        <strain evidence="10 11">DSM 22958</strain>
    </source>
</reference>
<dbReference type="PANTHER" id="PTHR45711:SF6">
    <property type="entry name" value="CHLORIDE CHANNEL PROTEIN"/>
    <property type="match status" value="1"/>
</dbReference>
<feature type="transmembrane region" description="Helical" evidence="9">
    <location>
        <begin position="281"/>
        <end position="298"/>
    </location>
</feature>
<feature type="transmembrane region" description="Helical" evidence="9">
    <location>
        <begin position="246"/>
        <end position="269"/>
    </location>
</feature>
<keyword evidence="7" id="KW-0868">Chloride</keyword>
<dbReference type="Proteomes" id="UP000294881">
    <property type="component" value="Unassembled WGS sequence"/>
</dbReference>
<dbReference type="AlphaFoldDB" id="A0A4R2GRK3"/>
<dbReference type="NCBIfam" id="NF003640">
    <property type="entry name" value="PRK05277.1"/>
    <property type="match status" value="1"/>
</dbReference>
<feature type="transmembrane region" description="Helical" evidence="9">
    <location>
        <begin position="384"/>
        <end position="410"/>
    </location>
</feature>
<feature type="transmembrane region" description="Helical" evidence="9">
    <location>
        <begin position="73"/>
        <end position="91"/>
    </location>
</feature>
<feature type="region of interest" description="Disordered" evidence="8">
    <location>
        <begin position="464"/>
        <end position="483"/>
    </location>
</feature>
<evidence type="ECO:0000256" key="4">
    <source>
        <dbReference type="ARBA" id="ARBA00022989"/>
    </source>
</evidence>
<dbReference type="InterPro" id="IPR014743">
    <property type="entry name" value="Cl-channel_core"/>
</dbReference>
<gene>
    <name evidence="10" type="ORF">EV666_10866</name>
</gene>
<organism evidence="10 11">
    <name type="scientific">Camelimonas lactis</name>
    <dbReference type="NCBI Taxonomy" id="659006"/>
    <lineage>
        <taxon>Bacteria</taxon>
        <taxon>Pseudomonadati</taxon>
        <taxon>Pseudomonadota</taxon>
        <taxon>Alphaproteobacteria</taxon>
        <taxon>Hyphomicrobiales</taxon>
        <taxon>Chelatococcaceae</taxon>
        <taxon>Camelimonas</taxon>
    </lineage>
</organism>
<dbReference type="InterPro" id="IPR001807">
    <property type="entry name" value="ClC"/>
</dbReference>
<evidence type="ECO:0000256" key="8">
    <source>
        <dbReference type="SAM" id="MobiDB-lite"/>
    </source>
</evidence>
<dbReference type="SUPFAM" id="SSF81340">
    <property type="entry name" value="Clc chloride channel"/>
    <property type="match status" value="1"/>
</dbReference>
<keyword evidence="5" id="KW-0406">Ion transport</keyword>
<sequence length="483" mass="49771">MVGSQTSQQADAPSLNDAASVRGAGVYQFLFVALAALVGAVIGLIGSAFHLAIDHLSAWPQWLATRVEPDQRIWCTMGVTMLATVISVMLVRRFAPEAGGSGVQELEGAVQGIRQVRWRRVLPVKFVAGIASISSGLVLGREGPTIHIGAAVSAAAAGATRCTEVERRGLLAAGAGAGLACAFNAPLAGALFVVEETRKQFPYTFRTYMGVIAAAITSTIVTQAIAGSRIDLPVIGQQAPLASLPAFALLGVALGAMGVALNAVVLATLDMAAACNRRVPYLWPALVGLGVGALLTAAPQTVTGGETVIMQWAAQTPALPMLLVFVVMRFVTMVGSYSAGAPGGVFAPILALAVCSGMAFGAIVELTVSQLGLGGALGDSASPLAFGMAAMAALFTGSIRSPLVGVVLALELTGSYGLTLAMLCASLTANLTAQWLGGRPLYEQLLERTLRLEGKAPSPRRAAVGLASWTRDRRARRRERGKG</sequence>
<feature type="transmembrane region" description="Helical" evidence="9">
    <location>
        <begin position="205"/>
        <end position="226"/>
    </location>
</feature>
<keyword evidence="3 9" id="KW-0812">Transmembrane</keyword>
<keyword evidence="4 9" id="KW-1133">Transmembrane helix</keyword>